<comment type="caution">
    <text evidence="2">The sequence shown here is derived from an EMBL/GenBank/DDBJ whole genome shotgun (WGS) entry which is preliminary data.</text>
</comment>
<feature type="region of interest" description="Disordered" evidence="1">
    <location>
        <begin position="1"/>
        <end position="115"/>
    </location>
</feature>
<accession>A0AAN8RX53</accession>
<protein>
    <recommendedName>
        <fullName evidence="4">Myb-like domain-containing protein</fullName>
    </recommendedName>
</protein>
<name>A0AAN8RX53_9PEZI</name>
<evidence type="ECO:0000313" key="3">
    <source>
        <dbReference type="Proteomes" id="UP001307849"/>
    </source>
</evidence>
<dbReference type="AlphaFoldDB" id="A0AAN8RX53"/>
<reference evidence="2 3" key="1">
    <citation type="submission" date="2019-10" db="EMBL/GenBank/DDBJ databases">
        <authorList>
            <person name="Palmer J.M."/>
        </authorList>
    </citation>
    <scope>NUCLEOTIDE SEQUENCE [LARGE SCALE GENOMIC DNA]</scope>
    <source>
        <strain evidence="2 3">TWF506</strain>
    </source>
</reference>
<evidence type="ECO:0000256" key="1">
    <source>
        <dbReference type="SAM" id="MobiDB-lite"/>
    </source>
</evidence>
<proteinExistence type="predicted"/>
<feature type="compositionally biased region" description="Basic and acidic residues" evidence="1">
    <location>
        <begin position="21"/>
        <end position="33"/>
    </location>
</feature>
<evidence type="ECO:0000313" key="2">
    <source>
        <dbReference type="EMBL" id="KAK6513666.1"/>
    </source>
</evidence>
<dbReference type="EMBL" id="JAVHJM010000005">
    <property type="protein sequence ID" value="KAK6513666.1"/>
    <property type="molecule type" value="Genomic_DNA"/>
</dbReference>
<sequence>MSGYGAFRPGLYGYRDPNSGFDEHGPQRDHGRTDSTSQMGGRVGYSDGYETNRPQFSDSSYNERDDDQDNIHPALRRQPIPHVPSPPNQKPKSTKKKITSLSETDTPAPPQTAKRYSQHEDNFLIWAVGLGKLSETRGMAKESDIWDCISLRMHGWLKFRYPAIAAEVGIRSWRTLKEHWNRDRNTTTCLKNRWEKDERWESQLSTWKSLR</sequence>
<keyword evidence="3" id="KW-1185">Reference proteome</keyword>
<dbReference type="Proteomes" id="UP001307849">
    <property type="component" value="Unassembled WGS sequence"/>
</dbReference>
<evidence type="ECO:0008006" key="4">
    <source>
        <dbReference type="Google" id="ProtNLM"/>
    </source>
</evidence>
<organism evidence="2 3">
    <name type="scientific">Arthrobotrys conoides</name>
    <dbReference type="NCBI Taxonomy" id="74498"/>
    <lineage>
        <taxon>Eukaryota</taxon>
        <taxon>Fungi</taxon>
        <taxon>Dikarya</taxon>
        <taxon>Ascomycota</taxon>
        <taxon>Pezizomycotina</taxon>
        <taxon>Orbiliomycetes</taxon>
        <taxon>Orbiliales</taxon>
        <taxon>Orbiliaceae</taxon>
        <taxon>Arthrobotrys</taxon>
    </lineage>
</organism>
<gene>
    <name evidence="2" type="ORF">TWF506_008105</name>
</gene>